<sequence length="96" mass="10742">MKETFDHTKLHHLQDEALRNHTHLEIRGSGVPEKPRIFPASPSASTFPCHILTEACQSCKPGHSVVDRLIVKKMKIIMAQEQGAKCHCMKDGDGKK</sequence>
<dbReference type="VEuPathDB" id="FungiDB:PSTT_01788"/>
<dbReference type="Proteomes" id="UP000239156">
    <property type="component" value="Unassembled WGS sequence"/>
</dbReference>
<reference evidence="2" key="1">
    <citation type="submission" date="2017-12" db="EMBL/GenBank/DDBJ databases">
        <title>Gene loss provides genomic basis for host adaptation in cereal stripe rust fungi.</title>
        <authorList>
            <person name="Xia C."/>
        </authorList>
    </citation>
    <scope>NUCLEOTIDE SEQUENCE [LARGE SCALE GENOMIC DNA]</scope>
    <source>
        <strain evidence="2">93-210</strain>
    </source>
</reference>
<protein>
    <submittedName>
        <fullName evidence="2">Uncharacterized protein</fullName>
    </submittedName>
</protein>
<evidence type="ECO:0000313" key="2">
    <source>
        <dbReference type="EMBL" id="POW15842.1"/>
    </source>
</evidence>
<evidence type="ECO:0000256" key="1">
    <source>
        <dbReference type="SAM" id="MobiDB-lite"/>
    </source>
</evidence>
<dbReference type="EMBL" id="PKSL01000010">
    <property type="protein sequence ID" value="POW15842.1"/>
    <property type="molecule type" value="Genomic_DNA"/>
</dbReference>
<gene>
    <name evidence="2" type="ORF">PSTT_01788</name>
</gene>
<proteinExistence type="predicted"/>
<comment type="caution">
    <text evidence="2">The sequence shown here is derived from an EMBL/GenBank/DDBJ whole genome shotgun (WGS) entry which is preliminary data.</text>
</comment>
<keyword evidence="3" id="KW-1185">Reference proteome</keyword>
<feature type="region of interest" description="Disordered" evidence="1">
    <location>
        <begin position="1"/>
        <end position="39"/>
    </location>
</feature>
<accession>A0A2S4W232</accession>
<feature type="compositionally biased region" description="Basic and acidic residues" evidence="1">
    <location>
        <begin position="1"/>
        <end position="26"/>
    </location>
</feature>
<name>A0A2S4W232_9BASI</name>
<dbReference type="AlphaFoldDB" id="A0A2S4W232"/>
<evidence type="ECO:0000313" key="3">
    <source>
        <dbReference type="Proteomes" id="UP000239156"/>
    </source>
</evidence>
<organism evidence="2 3">
    <name type="scientific">Puccinia striiformis</name>
    <dbReference type="NCBI Taxonomy" id="27350"/>
    <lineage>
        <taxon>Eukaryota</taxon>
        <taxon>Fungi</taxon>
        <taxon>Dikarya</taxon>
        <taxon>Basidiomycota</taxon>
        <taxon>Pucciniomycotina</taxon>
        <taxon>Pucciniomycetes</taxon>
        <taxon>Pucciniales</taxon>
        <taxon>Pucciniaceae</taxon>
        <taxon>Puccinia</taxon>
    </lineage>
</organism>